<protein>
    <submittedName>
        <fullName evidence="1">Uncharacterized protein</fullName>
    </submittedName>
</protein>
<accession>Q7VAK5</accession>
<evidence type="ECO:0000313" key="1">
    <source>
        <dbReference type="EMBL" id="AAQ00501.1"/>
    </source>
</evidence>
<gene>
    <name evidence="1" type="ordered locus">Pro_1457</name>
</gene>
<dbReference type="HOGENOM" id="CLU_2424556_0_0_3"/>
<dbReference type="Proteomes" id="UP000001420">
    <property type="component" value="Chromosome"/>
</dbReference>
<reference evidence="1 2" key="1">
    <citation type="journal article" date="2003" name="Proc. Natl. Acad. Sci. U.S.A.">
        <title>Genome sequence of the cyanobacterium Prochlorococcus marinus SS120, a nearly minimal oxyphototrophic genome.</title>
        <authorList>
            <person name="Dufresne A."/>
            <person name="Salanoubat M."/>
            <person name="Partensky F."/>
            <person name="Artiguenave F."/>
            <person name="Axmann I.M."/>
            <person name="Barbe V."/>
            <person name="Duprat S."/>
            <person name="Galperin M.Y."/>
            <person name="Koonin E.V."/>
            <person name="Le Gall F."/>
            <person name="Makarova K.S."/>
            <person name="Ostrowski M."/>
            <person name="Oztas S."/>
            <person name="Robert C."/>
            <person name="Rogozin I.B."/>
            <person name="Scanlan D.J."/>
            <person name="Tandeau de Marsac N."/>
            <person name="Weissenbach J."/>
            <person name="Wincker P."/>
            <person name="Wolf Y.I."/>
            <person name="Hess W.R."/>
        </authorList>
    </citation>
    <scope>NUCLEOTIDE SEQUENCE [LARGE SCALE GENOMIC DNA]</scope>
    <source>
        <strain evidence="2">SARG / CCMP1375 / SS120</strain>
    </source>
</reference>
<dbReference type="AlphaFoldDB" id="Q7VAK5"/>
<dbReference type="EnsemblBacteria" id="AAQ00501">
    <property type="protein sequence ID" value="AAQ00501"/>
    <property type="gene ID" value="Pro_1457"/>
</dbReference>
<sequence>MRNFNLNTSSRWSNLFHFFKAKTKSIYLKAFGEAKPKNPIKDWEQKVLERRLKTKEAKEAWEEKRRAASLLIDEAPVPIQNQETLGIKDLE</sequence>
<dbReference type="EMBL" id="AE017126">
    <property type="protein sequence ID" value="AAQ00501.1"/>
    <property type="molecule type" value="Genomic_DNA"/>
</dbReference>
<dbReference type="PATRIC" id="fig|167539.5.peg.1530"/>
<evidence type="ECO:0000313" key="2">
    <source>
        <dbReference type="Proteomes" id="UP000001420"/>
    </source>
</evidence>
<keyword evidence="2" id="KW-1185">Reference proteome</keyword>
<organism evidence="1 2">
    <name type="scientific">Prochlorococcus marinus (strain SARG / CCMP1375 / SS120)</name>
    <dbReference type="NCBI Taxonomy" id="167539"/>
    <lineage>
        <taxon>Bacteria</taxon>
        <taxon>Bacillati</taxon>
        <taxon>Cyanobacteriota</taxon>
        <taxon>Cyanophyceae</taxon>
        <taxon>Synechococcales</taxon>
        <taxon>Prochlorococcaceae</taxon>
        <taxon>Prochlorococcus</taxon>
    </lineage>
</organism>
<proteinExistence type="predicted"/>
<dbReference type="KEGG" id="pma:Pro_1457"/>
<name>Q7VAK5_PROMA</name>